<dbReference type="InterPro" id="IPR027417">
    <property type="entry name" value="P-loop_NTPase"/>
</dbReference>
<proteinExistence type="predicted"/>
<dbReference type="InterPro" id="IPR050628">
    <property type="entry name" value="SNF2_RAD54_helicase_TF"/>
</dbReference>
<dbReference type="SMART" id="SM00490">
    <property type="entry name" value="HELICc"/>
    <property type="match status" value="1"/>
</dbReference>
<feature type="region of interest" description="Disordered" evidence="4">
    <location>
        <begin position="25"/>
        <end position="207"/>
    </location>
</feature>
<evidence type="ECO:0000256" key="4">
    <source>
        <dbReference type="SAM" id="MobiDB-lite"/>
    </source>
</evidence>
<sequence length="408" mass="45736">MTELKTLGPKHEERVLCYNFFVEAHGSSSSGPGLGSDADDGFHKKEHLDEAGDDADERGNLKGFVVYDDSESEETKESVEEDEGDQSRAASHTSPMKESASRDSFETPREDDNPEATNQGGMTEGEFADDSDNSFPSLEEIRRRVFENKPRAKGHETTSVEDHSRVSSYSDSDATSLAGPYRGKSKRNIDDEPEHSRKKAKKGKHGMRKVNAFKSLGDLKRDASRNAAAKAKYLERLRKKFVPSVKIDMTMELLWSIKKRSPKEKTLIFSLWTSFLDLLEIPIHDQGFRYTRYDGSMHPRDRDAAVRAFMEKPEVEVILVSLMAGNAGLNLTAATQVIILEPFWNPFVEDQAVDRVHRIGQRCPVTVHRVLIAETVEHRIQALQEKKRGLVNAALSEEGAQGVSRLST</sequence>
<feature type="compositionally biased region" description="Basic and acidic residues" evidence="4">
    <location>
        <begin position="99"/>
        <end position="111"/>
    </location>
</feature>
<dbReference type="CDD" id="cd18793">
    <property type="entry name" value="SF2_C_SNF"/>
    <property type="match status" value="1"/>
</dbReference>
<feature type="compositionally biased region" description="Basic residues" evidence="4">
    <location>
        <begin position="196"/>
        <end position="207"/>
    </location>
</feature>
<name>A0ABY0HJM8_9PEZI</name>
<dbReference type="PROSITE" id="PS51194">
    <property type="entry name" value="HELICASE_CTER"/>
    <property type="match status" value="1"/>
</dbReference>
<dbReference type="PANTHER" id="PTHR45626:SF16">
    <property type="entry name" value="ATP-DEPENDENT HELICASE ULS1"/>
    <property type="match status" value="1"/>
</dbReference>
<evidence type="ECO:0000313" key="6">
    <source>
        <dbReference type="EMBL" id="RYO94589.1"/>
    </source>
</evidence>
<evidence type="ECO:0000313" key="7">
    <source>
        <dbReference type="Proteomes" id="UP000294003"/>
    </source>
</evidence>
<feature type="compositionally biased region" description="Basic and acidic residues" evidence="4">
    <location>
        <begin position="40"/>
        <end position="50"/>
    </location>
</feature>
<feature type="domain" description="Helicase C-terminal" evidence="5">
    <location>
        <begin position="249"/>
        <end position="398"/>
    </location>
</feature>
<keyword evidence="1" id="KW-0547">Nucleotide-binding</keyword>
<keyword evidence="7" id="KW-1185">Reference proteome</keyword>
<keyword evidence="3" id="KW-0067">ATP-binding</keyword>
<dbReference type="Pfam" id="PF00271">
    <property type="entry name" value="Helicase_C"/>
    <property type="match status" value="1"/>
</dbReference>
<dbReference type="SUPFAM" id="SSF52540">
    <property type="entry name" value="P-loop containing nucleoside triphosphate hydrolases"/>
    <property type="match status" value="1"/>
</dbReference>
<evidence type="ECO:0000256" key="3">
    <source>
        <dbReference type="ARBA" id="ARBA00022840"/>
    </source>
</evidence>
<dbReference type="EMBL" id="QJNS01000009">
    <property type="protein sequence ID" value="RYO94589.1"/>
    <property type="molecule type" value="Genomic_DNA"/>
</dbReference>
<accession>A0ABY0HJM8</accession>
<evidence type="ECO:0000256" key="1">
    <source>
        <dbReference type="ARBA" id="ARBA00022741"/>
    </source>
</evidence>
<dbReference type="InterPro" id="IPR001650">
    <property type="entry name" value="Helicase_C-like"/>
</dbReference>
<gene>
    <name evidence="6" type="ORF">DL762_000481</name>
</gene>
<dbReference type="InterPro" id="IPR049730">
    <property type="entry name" value="SNF2/RAD54-like_C"/>
</dbReference>
<feature type="compositionally biased region" description="Polar residues" evidence="4">
    <location>
        <begin position="166"/>
        <end position="175"/>
    </location>
</feature>
<protein>
    <recommendedName>
        <fullName evidence="5">Helicase C-terminal domain-containing protein</fullName>
    </recommendedName>
</protein>
<reference evidence="6 7" key="1">
    <citation type="submission" date="2018-06" db="EMBL/GenBank/DDBJ databases">
        <title>Complete Genomes of Monosporascus.</title>
        <authorList>
            <person name="Robinson A.J."/>
            <person name="Natvig D.O."/>
        </authorList>
    </citation>
    <scope>NUCLEOTIDE SEQUENCE [LARGE SCALE GENOMIC DNA]</scope>
    <source>
        <strain evidence="6 7">CBS 609.92</strain>
    </source>
</reference>
<feature type="compositionally biased region" description="Basic and acidic residues" evidence="4">
    <location>
        <begin position="139"/>
        <end position="165"/>
    </location>
</feature>
<organism evidence="6 7">
    <name type="scientific">Monosporascus cannonballus</name>
    <dbReference type="NCBI Taxonomy" id="155416"/>
    <lineage>
        <taxon>Eukaryota</taxon>
        <taxon>Fungi</taxon>
        <taxon>Dikarya</taxon>
        <taxon>Ascomycota</taxon>
        <taxon>Pezizomycotina</taxon>
        <taxon>Sordariomycetes</taxon>
        <taxon>Xylariomycetidae</taxon>
        <taxon>Xylariales</taxon>
        <taxon>Xylariales incertae sedis</taxon>
        <taxon>Monosporascus</taxon>
    </lineage>
</organism>
<keyword evidence="2" id="KW-0378">Hydrolase</keyword>
<evidence type="ECO:0000259" key="5">
    <source>
        <dbReference type="PROSITE" id="PS51194"/>
    </source>
</evidence>
<comment type="caution">
    <text evidence="6">The sequence shown here is derived from an EMBL/GenBank/DDBJ whole genome shotgun (WGS) entry which is preliminary data.</text>
</comment>
<dbReference type="Gene3D" id="3.40.50.300">
    <property type="entry name" value="P-loop containing nucleotide triphosphate hydrolases"/>
    <property type="match status" value="1"/>
</dbReference>
<evidence type="ECO:0000256" key="2">
    <source>
        <dbReference type="ARBA" id="ARBA00022801"/>
    </source>
</evidence>
<dbReference type="PANTHER" id="PTHR45626">
    <property type="entry name" value="TRANSCRIPTION TERMINATION FACTOR 2-RELATED"/>
    <property type="match status" value="1"/>
</dbReference>
<dbReference type="Proteomes" id="UP000294003">
    <property type="component" value="Unassembled WGS sequence"/>
</dbReference>